<dbReference type="Gene3D" id="3.40.190.10">
    <property type="entry name" value="Periplasmic binding protein-like II"/>
    <property type="match status" value="1"/>
</dbReference>
<dbReference type="OrthoDB" id="7250553at2"/>
<dbReference type="SUPFAM" id="SSF53850">
    <property type="entry name" value="Periplasmic binding protein-like II"/>
    <property type="match status" value="1"/>
</dbReference>
<evidence type="ECO:0008006" key="4">
    <source>
        <dbReference type="Google" id="ProtNLM"/>
    </source>
</evidence>
<evidence type="ECO:0000313" key="2">
    <source>
        <dbReference type="EMBL" id="PWC26998.1"/>
    </source>
</evidence>
<proteinExistence type="inferred from homology"/>
<reference evidence="3" key="1">
    <citation type="submission" date="2017-10" db="EMBL/GenBank/DDBJ databases">
        <authorList>
            <person name="Toshchakov S.V."/>
            <person name="Goeva M.A."/>
        </authorList>
    </citation>
    <scope>NUCLEOTIDE SEQUENCE [LARGE SCALE GENOMIC DNA]</scope>
    <source>
        <strain evidence="3">JR1/69-1-13</strain>
    </source>
</reference>
<comment type="similarity">
    <text evidence="1">Belongs to the UPF0065 (bug) family.</text>
</comment>
<dbReference type="InterPro" id="IPR006311">
    <property type="entry name" value="TAT_signal"/>
</dbReference>
<protein>
    <recommendedName>
        <fullName evidence="4">ABC transporter substrate-binding protein</fullName>
    </recommendedName>
</protein>
<dbReference type="PROSITE" id="PS51318">
    <property type="entry name" value="TAT"/>
    <property type="match status" value="1"/>
</dbReference>
<dbReference type="InterPro" id="IPR005064">
    <property type="entry name" value="BUG"/>
</dbReference>
<accession>A0A2U1UZB6</accession>
<dbReference type="InterPro" id="IPR042100">
    <property type="entry name" value="Bug_dom1"/>
</dbReference>
<evidence type="ECO:0000313" key="3">
    <source>
        <dbReference type="Proteomes" id="UP000245048"/>
    </source>
</evidence>
<organism evidence="2 3">
    <name type="scientific">Teichococcus aestuarii</name>
    <dbReference type="NCBI Taxonomy" id="568898"/>
    <lineage>
        <taxon>Bacteria</taxon>
        <taxon>Pseudomonadati</taxon>
        <taxon>Pseudomonadota</taxon>
        <taxon>Alphaproteobacteria</taxon>
        <taxon>Acetobacterales</taxon>
        <taxon>Roseomonadaceae</taxon>
        <taxon>Roseomonas</taxon>
    </lineage>
</organism>
<dbReference type="CDD" id="cd07012">
    <property type="entry name" value="PBP2_Bug_TTT"/>
    <property type="match status" value="1"/>
</dbReference>
<keyword evidence="3" id="KW-1185">Reference proteome</keyword>
<dbReference type="RefSeq" id="WP_109518743.1">
    <property type="nucleotide sequence ID" value="NZ_PDOA01000020.1"/>
</dbReference>
<evidence type="ECO:0000256" key="1">
    <source>
        <dbReference type="ARBA" id="ARBA00006987"/>
    </source>
</evidence>
<gene>
    <name evidence="2" type="ORF">CR165_20110</name>
</gene>
<dbReference type="Pfam" id="PF03401">
    <property type="entry name" value="TctC"/>
    <property type="match status" value="1"/>
</dbReference>
<name>A0A2U1UZB6_9PROT</name>
<sequence length="325" mass="34263">MTVSISRRGLIGGLSGLALPALWARPAQAKWPDRPIRLVVPYTPGGSNDALARPLAEALQGTLGKPVIVENRPGAGSTLGAGFVANSPPDGYTFLLASTSFATSSTYLKTPYDALESFDPVARICLAPMLIVTKPNGFPDMRTLVGAAREGAGRVQYAMAGMGAVGHFTMEAFNAAAGLSMEPVPYSGISPAQADLLAGRVDIMVTTLASISNLVTSNQVPVLAYTSSERMSYAPQIPTVKEATGIDFAVDVWWGVLAPKGTPAPIREELHGAINQIIGTERYTKFLALEGAKPMPQSMAEFGSFVAADIARWRKLAQDARIKAS</sequence>
<comment type="caution">
    <text evidence="2">The sequence shown here is derived from an EMBL/GenBank/DDBJ whole genome shotgun (WGS) entry which is preliminary data.</text>
</comment>
<dbReference type="AlphaFoldDB" id="A0A2U1UZB6"/>
<dbReference type="Gene3D" id="3.40.190.150">
    <property type="entry name" value="Bordetella uptake gene, domain 1"/>
    <property type="match status" value="1"/>
</dbReference>
<dbReference type="PANTHER" id="PTHR42928">
    <property type="entry name" value="TRICARBOXYLATE-BINDING PROTEIN"/>
    <property type="match status" value="1"/>
</dbReference>
<dbReference type="Proteomes" id="UP000245048">
    <property type="component" value="Unassembled WGS sequence"/>
</dbReference>
<dbReference type="PIRSF" id="PIRSF017082">
    <property type="entry name" value="YflP"/>
    <property type="match status" value="1"/>
</dbReference>
<dbReference type="EMBL" id="PDOA01000020">
    <property type="protein sequence ID" value="PWC26998.1"/>
    <property type="molecule type" value="Genomic_DNA"/>
</dbReference>
<dbReference type="PANTHER" id="PTHR42928:SF5">
    <property type="entry name" value="BLR1237 PROTEIN"/>
    <property type="match status" value="1"/>
</dbReference>